<dbReference type="AlphaFoldDB" id="E9H7Q9"/>
<evidence type="ECO:0000313" key="1">
    <source>
        <dbReference type="EMBL" id="EFX72261.1"/>
    </source>
</evidence>
<dbReference type="EMBL" id="GL732601">
    <property type="protein sequence ID" value="EFX72261.1"/>
    <property type="molecule type" value="Genomic_DNA"/>
</dbReference>
<accession>E9H7Q9</accession>
<organism evidence="1 2">
    <name type="scientific">Daphnia pulex</name>
    <name type="common">Water flea</name>
    <dbReference type="NCBI Taxonomy" id="6669"/>
    <lineage>
        <taxon>Eukaryota</taxon>
        <taxon>Metazoa</taxon>
        <taxon>Ecdysozoa</taxon>
        <taxon>Arthropoda</taxon>
        <taxon>Crustacea</taxon>
        <taxon>Branchiopoda</taxon>
        <taxon>Diplostraca</taxon>
        <taxon>Cladocera</taxon>
        <taxon>Anomopoda</taxon>
        <taxon>Daphniidae</taxon>
        <taxon>Daphnia</taxon>
    </lineage>
</organism>
<proteinExistence type="predicted"/>
<dbReference type="InParanoid" id="E9H7Q9"/>
<dbReference type="Proteomes" id="UP000000305">
    <property type="component" value="Unassembled WGS sequence"/>
</dbReference>
<protein>
    <submittedName>
        <fullName evidence="1">Uncharacterized protein</fullName>
    </submittedName>
</protein>
<dbReference type="KEGG" id="dpx:DAPPUDRAFT_110966"/>
<evidence type="ECO:0000313" key="2">
    <source>
        <dbReference type="Proteomes" id="UP000000305"/>
    </source>
</evidence>
<reference evidence="1 2" key="1">
    <citation type="journal article" date="2011" name="Science">
        <title>The ecoresponsive genome of Daphnia pulex.</title>
        <authorList>
            <person name="Colbourne J.K."/>
            <person name="Pfrender M.E."/>
            <person name="Gilbert D."/>
            <person name="Thomas W.K."/>
            <person name="Tucker A."/>
            <person name="Oakley T.H."/>
            <person name="Tokishita S."/>
            <person name="Aerts A."/>
            <person name="Arnold G.J."/>
            <person name="Basu M.K."/>
            <person name="Bauer D.J."/>
            <person name="Caceres C.E."/>
            <person name="Carmel L."/>
            <person name="Casola C."/>
            <person name="Choi J.H."/>
            <person name="Detter J.C."/>
            <person name="Dong Q."/>
            <person name="Dusheyko S."/>
            <person name="Eads B.D."/>
            <person name="Frohlich T."/>
            <person name="Geiler-Samerotte K.A."/>
            <person name="Gerlach D."/>
            <person name="Hatcher P."/>
            <person name="Jogdeo S."/>
            <person name="Krijgsveld J."/>
            <person name="Kriventseva E.V."/>
            <person name="Kultz D."/>
            <person name="Laforsch C."/>
            <person name="Lindquist E."/>
            <person name="Lopez J."/>
            <person name="Manak J.R."/>
            <person name="Muller J."/>
            <person name="Pangilinan J."/>
            <person name="Patwardhan R.P."/>
            <person name="Pitluck S."/>
            <person name="Pritham E.J."/>
            <person name="Rechtsteiner A."/>
            <person name="Rho M."/>
            <person name="Rogozin I.B."/>
            <person name="Sakarya O."/>
            <person name="Salamov A."/>
            <person name="Schaack S."/>
            <person name="Shapiro H."/>
            <person name="Shiga Y."/>
            <person name="Skalitzky C."/>
            <person name="Smith Z."/>
            <person name="Souvorov A."/>
            <person name="Sung W."/>
            <person name="Tang Z."/>
            <person name="Tsuchiya D."/>
            <person name="Tu H."/>
            <person name="Vos H."/>
            <person name="Wang M."/>
            <person name="Wolf Y.I."/>
            <person name="Yamagata H."/>
            <person name="Yamada T."/>
            <person name="Ye Y."/>
            <person name="Shaw J.R."/>
            <person name="Andrews J."/>
            <person name="Crease T.J."/>
            <person name="Tang H."/>
            <person name="Lucas S.M."/>
            <person name="Robertson H.M."/>
            <person name="Bork P."/>
            <person name="Koonin E.V."/>
            <person name="Zdobnov E.M."/>
            <person name="Grigoriev I.V."/>
            <person name="Lynch M."/>
            <person name="Boore J.L."/>
        </authorList>
    </citation>
    <scope>NUCLEOTIDE SEQUENCE [LARGE SCALE GENOMIC DNA]</scope>
</reference>
<dbReference type="HOGENOM" id="CLU_1983825_0_0_1"/>
<keyword evidence="2" id="KW-1185">Reference proteome</keyword>
<gene>
    <name evidence="1" type="ORF">DAPPUDRAFT_110966</name>
</gene>
<name>E9H7Q9_DAPPU</name>
<sequence>MDTSRESASRCRNWILPVSQPRGVRTGYFPCAACLLATGALPWLGSGTTLCQSAFTALYNTYAWGGLETFIGIYLPAGYCSVTYARLDFSTSYNGIMGHNMVMMGHNMVIMGHNMVVLENRSIIEA</sequence>